<accession>A0ABT7CDZ1</accession>
<reference evidence="1 2" key="1">
    <citation type="submission" date="2023-05" db="EMBL/GenBank/DDBJ databases">
        <authorList>
            <person name="Zhang X."/>
        </authorList>
    </citation>
    <scope>NUCLEOTIDE SEQUENCE [LARGE SCALE GENOMIC DNA]</scope>
    <source>
        <strain evidence="1 2">DM2B3-1</strain>
    </source>
</reference>
<protein>
    <recommendedName>
        <fullName evidence="3">DUF4252 domain-containing protein</fullName>
    </recommendedName>
</protein>
<comment type="caution">
    <text evidence="1">The sequence shown here is derived from an EMBL/GenBank/DDBJ whole genome shotgun (WGS) entry which is preliminary data.</text>
</comment>
<organism evidence="1 2">
    <name type="scientific">Xanthocytophaga flava</name>
    <dbReference type="NCBI Taxonomy" id="3048013"/>
    <lineage>
        <taxon>Bacteria</taxon>
        <taxon>Pseudomonadati</taxon>
        <taxon>Bacteroidota</taxon>
        <taxon>Cytophagia</taxon>
        <taxon>Cytophagales</taxon>
        <taxon>Rhodocytophagaceae</taxon>
        <taxon>Xanthocytophaga</taxon>
    </lineage>
</organism>
<keyword evidence="2" id="KW-1185">Reference proteome</keyword>
<evidence type="ECO:0000313" key="2">
    <source>
        <dbReference type="Proteomes" id="UP001228581"/>
    </source>
</evidence>
<sequence length="182" mass="20482">MQKRILTIAFSVLTFGQVIAQKPEKAVKKLGANPVFMLDSTQVNQSALNGIDPNTIAIVNMFYDKEAVDLLGEKAKDGAVYMETKGFARSRFIRFFRSYSASYDSLIAKIGSDKDFQYILNDKIQEENYEGNLALVDNDNILGLEVIDATQLKNKYNITNKLVGIAVKSKRPKDLYHGKKKF</sequence>
<name>A0ABT7CDZ1_9BACT</name>
<dbReference type="Proteomes" id="UP001228581">
    <property type="component" value="Unassembled WGS sequence"/>
</dbReference>
<gene>
    <name evidence="1" type="ORF">QNI19_03105</name>
</gene>
<evidence type="ECO:0008006" key="3">
    <source>
        <dbReference type="Google" id="ProtNLM"/>
    </source>
</evidence>
<dbReference type="RefSeq" id="WP_313992127.1">
    <property type="nucleotide sequence ID" value="NZ_JASJOR010000035.1"/>
</dbReference>
<evidence type="ECO:0000313" key="1">
    <source>
        <dbReference type="EMBL" id="MDJ1491905.1"/>
    </source>
</evidence>
<dbReference type="EMBL" id="JASJOT010000001">
    <property type="protein sequence ID" value="MDJ1491905.1"/>
    <property type="molecule type" value="Genomic_DNA"/>
</dbReference>
<proteinExistence type="predicted"/>